<feature type="transmembrane region" description="Helical" evidence="1">
    <location>
        <begin position="90"/>
        <end position="111"/>
    </location>
</feature>
<gene>
    <name evidence="2" type="primary">AlNc14C286G10184</name>
    <name evidence="2" type="ORF">ALNC14_114220</name>
</gene>
<protein>
    <submittedName>
        <fullName evidence="2">AlNc14C286G10184 protein</fullName>
    </submittedName>
</protein>
<accession>F0WV41</accession>
<feature type="transmembrane region" description="Helical" evidence="1">
    <location>
        <begin position="20"/>
        <end position="39"/>
    </location>
</feature>
<keyword evidence="1" id="KW-0812">Transmembrane</keyword>
<sequence>MNALETKSRSVSLPGGYEACTFHATWIAARLAFMIAIRLDRRRNPEKWKSFPKAMKKKQRILEGMIKENQDATVRSLQQAVQERKELKNICYLCCLLYLSFSSYTIFASVVCGTLQAKGEAHFTSCTVS</sequence>
<dbReference type="HOGENOM" id="CLU_1952835_0_0_1"/>
<dbReference type="EMBL" id="FR824331">
    <property type="protein sequence ID" value="CCA25278.1"/>
    <property type="molecule type" value="Genomic_DNA"/>
</dbReference>
<keyword evidence="1" id="KW-1133">Transmembrane helix</keyword>
<reference evidence="2" key="2">
    <citation type="submission" date="2011-02" db="EMBL/GenBank/DDBJ databases">
        <authorList>
            <person name="MacLean D."/>
        </authorList>
    </citation>
    <scope>NUCLEOTIDE SEQUENCE</scope>
</reference>
<dbReference type="AlphaFoldDB" id="F0WV41"/>
<proteinExistence type="predicted"/>
<evidence type="ECO:0000313" key="2">
    <source>
        <dbReference type="EMBL" id="CCA25278.1"/>
    </source>
</evidence>
<evidence type="ECO:0000256" key="1">
    <source>
        <dbReference type="SAM" id="Phobius"/>
    </source>
</evidence>
<keyword evidence="1" id="KW-0472">Membrane</keyword>
<reference evidence="2" key="1">
    <citation type="journal article" date="2011" name="PLoS Biol.">
        <title>Gene gain and loss during evolution of obligate parasitism in the white rust pathogen of Arabidopsis thaliana.</title>
        <authorList>
            <person name="Kemen E."/>
            <person name="Gardiner A."/>
            <person name="Schultz-Larsen T."/>
            <person name="Kemen A.C."/>
            <person name="Balmuth A.L."/>
            <person name="Robert-Seilaniantz A."/>
            <person name="Bailey K."/>
            <person name="Holub E."/>
            <person name="Studholme D.J."/>
            <person name="Maclean D."/>
            <person name="Jones J.D."/>
        </authorList>
    </citation>
    <scope>NUCLEOTIDE SEQUENCE</scope>
</reference>
<name>F0WV41_9STRA</name>
<organism evidence="2">
    <name type="scientific">Albugo laibachii Nc14</name>
    <dbReference type="NCBI Taxonomy" id="890382"/>
    <lineage>
        <taxon>Eukaryota</taxon>
        <taxon>Sar</taxon>
        <taxon>Stramenopiles</taxon>
        <taxon>Oomycota</taxon>
        <taxon>Peronosporomycetes</taxon>
        <taxon>Albuginales</taxon>
        <taxon>Albuginaceae</taxon>
        <taxon>Albugo</taxon>
    </lineage>
</organism>